<evidence type="ECO:0000313" key="3">
    <source>
        <dbReference type="Proteomes" id="UP000244571"/>
    </source>
</evidence>
<keyword evidence="3" id="KW-1185">Reference proteome</keyword>
<dbReference type="GO" id="GO:0005886">
    <property type="term" value="C:plasma membrane"/>
    <property type="evidence" value="ECO:0007669"/>
    <property type="project" value="TreeGrafter"/>
</dbReference>
<keyword evidence="1" id="KW-1133">Transmembrane helix</keyword>
<dbReference type="PANTHER" id="PTHR39594:SF1">
    <property type="entry name" value="PROTEIN YCHQ"/>
    <property type="match status" value="1"/>
</dbReference>
<reference evidence="2 3" key="1">
    <citation type="submission" date="2018-04" db="EMBL/GenBank/DDBJ databases">
        <title>Bordetella sp. HZ20 isolated from seawater.</title>
        <authorList>
            <person name="Sun C."/>
        </authorList>
    </citation>
    <scope>NUCLEOTIDE SEQUENCE [LARGE SCALE GENOMIC DNA]</scope>
    <source>
        <strain evidence="2 3">HZ20</strain>
    </source>
</reference>
<feature type="transmembrane region" description="Helical" evidence="1">
    <location>
        <begin position="51"/>
        <end position="70"/>
    </location>
</feature>
<organism evidence="2 3">
    <name type="scientific">Orrella marina</name>
    <dbReference type="NCBI Taxonomy" id="2163011"/>
    <lineage>
        <taxon>Bacteria</taxon>
        <taxon>Pseudomonadati</taxon>
        <taxon>Pseudomonadota</taxon>
        <taxon>Betaproteobacteria</taxon>
        <taxon>Burkholderiales</taxon>
        <taxon>Alcaligenaceae</taxon>
        <taxon>Orrella</taxon>
    </lineage>
</organism>
<dbReference type="KEGG" id="boz:DBV39_02825"/>
<gene>
    <name evidence="2" type="ORF">DBV39_02825</name>
</gene>
<proteinExistence type="predicted"/>
<dbReference type="OrthoDB" id="8904823at2"/>
<keyword evidence="1" id="KW-0812">Transmembrane</keyword>
<dbReference type="Pfam" id="PF04247">
    <property type="entry name" value="SirB"/>
    <property type="match status" value="1"/>
</dbReference>
<dbReference type="EMBL" id="CP028901">
    <property type="protein sequence ID" value="AWB32827.1"/>
    <property type="molecule type" value="Genomic_DNA"/>
</dbReference>
<evidence type="ECO:0000313" key="2">
    <source>
        <dbReference type="EMBL" id="AWB32827.1"/>
    </source>
</evidence>
<dbReference type="PIRSF" id="PIRSF005610">
    <property type="entry name" value="SirB"/>
    <property type="match status" value="1"/>
</dbReference>
<accession>A0A2R4XG94</accession>
<dbReference type="InterPro" id="IPR007360">
    <property type="entry name" value="SirB"/>
</dbReference>
<feature type="transmembrane region" description="Helical" evidence="1">
    <location>
        <begin position="76"/>
        <end position="96"/>
    </location>
</feature>
<dbReference type="Proteomes" id="UP000244571">
    <property type="component" value="Chromosome"/>
</dbReference>
<name>A0A2R4XG94_9BURK</name>
<protein>
    <submittedName>
        <fullName evidence="2">Invasion activity up-regulator</fullName>
    </submittedName>
</protein>
<dbReference type="PANTHER" id="PTHR39594">
    <property type="entry name" value="PROTEIN YCHQ"/>
    <property type="match status" value="1"/>
</dbReference>
<sequence length="138" mass="15422">MLTNLLPPWLYPSLLASHQIAVTLSIMLFVARGLGVQLAATWPMRRAIRRLSIQIDIVLLTAGVSLWILMQYNPVVHSWLGVKLLLLVLYIVLGSFALKRASTQTSRAVFFVGAIVCVFWMVGIALYRHPLGWLIHGS</sequence>
<dbReference type="RefSeq" id="WP_108620268.1">
    <property type="nucleotide sequence ID" value="NZ_CP028901.1"/>
</dbReference>
<evidence type="ECO:0000256" key="1">
    <source>
        <dbReference type="SAM" id="Phobius"/>
    </source>
</evidence>
<feature type="transmembrane region" description="Helical" evidence="1">
    <location>
        <begin position="20"/>
        <end position="39"/>
    </location>
</feature>
<keyword evidence="1" id="KW-0472">Membrane</keyword>
<dbReference type="AlphaFoldDB" id="A0A2R4XG94"/>
<feature type="transmembrane region" description="Helical" evidence="1">
    <location>
        <begin position="108"/>
        <end position="127"/>
    </location>
</feature>